<accession>A0ABQ3WUK8</accession>
<evidence type="ECO:0000313" key="2">
    <source>
        <dbReference type="EMBL" id="GID49925.1"/>
    </source>
</evidence>
<dbReference type="Pfam" id="PF01636">
    <property type="entry name" value="APH"/>
    <property type="match status" value="1"/>
</dbReference>
<proteinExistence type="predicted"/>
<protein>
    <recommendedName>
        <fullName evidence="1">Protein kinase domain-containing protein</fullName>
    </recommendedName>
</protein>
<gene>
    <name evidence="2" type="ORF">Aca07nite_72000</name>
</gene>
<sequence>MPSTRIAYWQLPASVRDRIGQIVGMVTAAESAAEGLNSAVAARLHTPDGRYFVKALSVEHRWVWTQQREAEIAPYVDTVAAGLIARIVEDGWDVLLFDALAGHQADYSPDSKDLGHVARLLTRIGELPCPGTPLREAEQRLAAYTSDDMLRHFAGDCLLHTDLNPANVIVNDDDARIVDWGWATRGAAWLDAAYWVSWLIAAGNTPQAAEWWAAQVPAWQTTTSEGVTAFAEANARMWAEIGTGSTDAWTTGILAASAAWRQYRQASA</sequence>
<dbReference type="InterPro" id="IPR011009">
    <property type="entry name" value="Kinase-like_dom_sf"/>
</dbReference>
<name>A0ABQ3WUK8_9ACTN</name>
<dbReference type="EMBL" id="BOMF01000136">
    <property type="protein sequence ID" value="GID49925.1"/>
    <property type="molecule type" value="Genomic_DNA"/>
</dbReference>
<dbReference type="SUPFAM" id="SSF56112">
    <property type="entry name" value="Protein kinase-like (PK-like)"/>
    <property type="match status" value="1"/>
</dbReference>
<dbReference type="Gene3D" id="3.90.1200.10">
    <property type="match status" value="1"/>
</dbReference>
<organism evidence="2">
    <name type="scientific">Actinoplanes campanulatus</name>
    <dbReference type="NCBI Taxonomy" id="113559"/>
    <lineage>
        <taxon>Bacteria</taxon>
        <taxon>Bacillati</taxon>
        <taxon>Actinomycetota</taxon>
        <taxon>Actinomycetes</taxon>
        <taxon>Micromonosporales</taxon>
        <taxon>Micromonosporaceae</taxon>
        <taxon>Actinoplanes</taxon>
    </lineage>
</organism>
<evidence type="ECO:0000259" key="1">
    <source>
        <dbReference type="PROSITE" id="PS50011"/>
    </source>
</evidence>
<dbReference type="PROSITE" id="PS50011">
    <property type="entry name" value="PROTEIN_KINASE_DOM"/>
    <property type="match status" value="1"/>
</dbReference>
<dbReference type="InterPro" id="IPR002575">
    <property type="entry name" value="Aminoglycoside_PTrfase"/>
</dbReference>
<dbReference type="InterPro" id="IPR000719">
    <property type="entry name" value="Prot_kinase_dom"/>
</dbReference>
<comment type="caution">
    <text evidence="2">The sequence shown here is derived from an EMBL/GenBank/DDBJ whole genome shotgun (WGS) entry which is preliminary data.</text>
</comment>
<feature type="domain" description="Protein kinase" evidence="1">
    <location>
        <begin position="26"/>
        <end position="268"/>
    </location>
</feature>
<reference evidence="2" key="1">
    <citation type="submission" date="2021-01" db="EMBL/GenBank/DDBJ databases">
        <title>Whole genome shotgun sequence of Actinoplanes capillaceus NBRC 16408.</title>
        <authorList>
            <person name="Komaki H."/>
            <person name="Tamura T."/>
        </authorList>
    </citation>
    <scope>NUCLEOTIDE SEQUENCE [LARGE SCALE GENOMIC DNA]</scope>
    <source>
        <strain evidence="2">NBRC 16408</strain>
    </source>
</reference>